<dbReference type="GO" id="GO:0030488">
    <property type="term" value="P:tRNA methylation"/>
    <property type="evidence" value="ECO:0007669"/>
    <property type="project" value="TreeGrafter"/>
</dbReference>
<keyword evidence="3" id="KW-0853">WD repeat</keyword>
<evidence type="ECO:0000256" key="5">
    <source>
        <dbReference type="ARBA" id="ARBA00022737"/>
    </source>
</evidence>
<keyword evidence="5" id="KW-0677">Repeat</keyword>
<organism evidence="7 8">
    <name type="scientific">Cyanidium caldarium</name>
    <name type="common">Red alga</name>
    <dbReference type="NCBI Taxonomy" id="2771"/>
    <lineage>
        <taxon>Eukaryota</taxon>
        <taxon>Rhodophyta</taxon>
        <taxon>Bangiophyceae</taxon>
        <taxon>Cyanidiales</taxon>
        <taxon>Cyanidiaceae</taxon>
        <taxon>Cyanidium</taxon>
    </lineage>
</organism>
<dbReference type="InterPro" id="IPR001680">
    <property type="entry name" value="WD40_rpt"/>
</dbReference>
<dbReference type="Gene3D" id="2.130.10.10">
    <property type="entry name" value="YVTN repeat-like/Quinoprotein amine dehydrogenase"/>
    <property type="match status" value="2"/>
</dbReference>
<evidence type="ECO:0000256" key="4">
    <source>
        <dbReference type="ARBA" id="ARBA00022694"/>
    </source>
</evidence>
<dbReference type="SUPFAM" id="SSF50952">
    <property type="entry name" value="Soluble quinoprotein glucose dehydrogenase"/>
    <property type="match status" value="1"/>
</dbReference>
<dbReference type="EMBL" id="JANCYW010000007">
    <property type="protein sequence ID" value="KAK4536201.1"/>
    <property type="molecule type" value="Genomic_DNA"/>
</dbReference>
<accession>A0AAV9IVW9</accession>
<dbReference type="InterPro" id="IPR011041">
    <property type="entry name" value="Quinoprot_gluc/sorb_DH_b-prop"/>
</dbReference>
<protein>
    <submittedName>
        <fullName evidence="7">Uncharacterized protein</fullName>
    </submittedName>
</protein>
<evidence type="ECO:0000256" key="3">
    <source>
        <dbReference type="ARBA" id="ARBA00022574"/>
    </source>
</evidence>
<dbReference type="SUPFAM" id="SSF69322">
    <property type="entry name" value="Tricorn protease domain 2"/>
    <property type="match status" value="1"/>
</dbReference>
<comment type="similarity">
    <text evidence="6">Belongs to the WD repeat WDR6 family.</text>
</comment>
<comment type="caution">
    <text evidence="7">The sequence shown here is derived from an EMBL/GenBank/DDBJ whole genome shotgun (WGS) entry which is preliminary data.</text>
</comment>
<proteinExistence type="inferred from homology"/>
<dbReference type="GO" id="GO:0005737">
    <property type="term" value="C:cytoplasm"/>
    <property type="evidence" value="ECO:0007669"/>
    <property type="project" value="UniProtKB-SubCell"/>
</dbReference>
<dbReference type="PANTHER" id="PTHR14344:SF3">
    <property type="entry name" value="WD REPEAT-CONTAINING PROTEIN 6"/>
    <property type="match status" value="1"/>
</dbReference>
<dbReference type="InterPro" id="IPR015943">
    <property type="entry name" value="WD40/YVTN_repeat-like_dom_sf"/>
</dbReference>
<evidence type="ECO:0000256" key="2">
    <source>
        <dbReference type="ARBA" id="ARBA00022490"/>
    </source>
</evidence>
<dbReference type="SUPFAM" id="SSF50978">
    <property type="entry name" value="WD40 repeat-like"/>
    <property type="match status" value="1"/>
</dbReference>
<keyword evidence="8" id="KW-1185">Reference proteome</keyword>
<dbReference type="AlphaFoldDB" id="A0AAV9IVW9"/>
<comment type="subcellular location">
    <subcellularLocation>
        <location evidence="1">Cytoplasm</location>
    </subcellularLocation>
</comment>
<keyword evidence="4" id="KW-0819">tRNA processing</keyword>
<evidence type="ECO:0000313" key="8">
    <source>
        <dbReference type="Proteomes" id="UP001301350"/>
    </source>
</evidence>
<reference evidence="7 8" key="1">
    <citation type="submission" date="2022-07" db="EMBL/GenBank/DDBJ databases">
        <title>Genome-wide signatures of adaptation to extreme environments.</title>
        <authorList>
            <person name="Cho C.H."/>
            <person name="Yoon H.S."/>
        </authorList>
    </citation>
    <scope>NUCLEOTIDE SEQUENCE [LARGE SCALE GENOMIC DNA]</scope>
    <source>
        <strain evidence="7 8">DBV 063 E5</strain>
    </source>
</reference>
<dbReference type="InterPro" id="IPR036322">
    <property type="entry name" value="WD40_repeat_dom_sf"/>
</dbReference>
<gene>
    <name evidence="7" type="ORF">CDCA_CDCA07G2226</name>
</gene>
<dbReference type="PANTHER" id="PTHR14344">
    <property type="entry name" value="WD REPEAT PROTEIN"/>
    <property type="match status" value="1"/>
</dbReference>
<dbReference type="Proteomes" id="UP001301350">
    <property type="component" value="Unassembled WGS sequence"/>
</dbReference>
<dbReference type="InterPro" id="IPR051973">
    <property type="entry name" value="tRNA_Anticodon_Mtase-Reg"/>
</dbReference>
<evidence type="ECO:0000256" key="1">
    <source>
        <dbReference type="ARBA" id="ARBA00004496"/>
    </source>
</evidence>
<evidence type="ECO:0000256" key="6">
    <source>
        <dbReference type="ARBA" id="ARBA00038255"/>
    </source>
</evidence>
<keyword evidence="2" id="KW-0963">Cytoplasm</keyword>
<dbReference type="SMART" id="SM00320">
    <property type="entry name" value="WD40"/>
    <property type="match status" value="6"/>
</dbReference>
<sequence length="1266" mass="137646">MPPVRVVARVEAVTGVAWLHRRAGGGVESGGGSTDASSSALLLVGAGPVLECWAAEKRQLIWQQVLLPGHKLRGIVASDDDEPVVGVWGGRHWSSCRLRYSSAEPGASSGVSVEHSKRFPHRILAAVYLPGSATYPAARSVARLCLADGLAVDIHRIESPAAATFEEHVWRALPHCVYRSAAWDATGTLLAAGDSMGRVRCARVPYRNAAEPPLEVPFTEARLHRGPVFGLAWWHEANADNNDMLHAQETPSRTSNSMLASCGEDRIVRITDVCERAASALEDKPDAPTYCSWTAMTSLRLQPRHALFGHTARPWAVIVTDDRTASPHPIVLSVGEDATCRLWCPQRGAEVAVLRGHALRSVWCVACLPSASSTGGESNVRWVATGGADATVRLYDLVHEWRRATQQPSALRSWALPPLTAVSDSRPLLPDASRELAKSVLLWPRYADSILVATDRGRVLMVSRATGAWTVLHEDSAPALFVPASAAISDDGQLACFGVGSSGEVLALQLQRSAAGAVRVLHRWRWRASDRSASIVYLHLDERRRLFCATPDAHVSIWQWWDLRTTTTTTAAAASSPTPAAHCLCPSTVHAKPSAVLCLDTQHDEVGLAHRGVVLVGHRSGHVRVHALLETTPDAAPFMPCIALIHVHTDRVAAMACVRRYESGHATGRASGFADILAFSMDGRLSTLRLRWRWQGPQRRLQQLTAQVIRLQSGGTEFTVADRLVPMRSSRDDPDPFAGSLSSSSSSWIAAGFHADAYGAWQYGDAQELLRVRCGGWRRPHDLAVCTPDADECSATEREDAVGEAVLAYWKCDGLHVFTQMLPASMRSNGCHIAGNRLRIPGHGMRINAVAVVPARAPDARQDSRSRRWPTDWWLISGAEDTALGQYRLRQRPGSTRLQWISADQHAHEAGVLSVTACWWCDGGGSPGAVPRCLVASAGGHDALFLWQVQRTGLVQLGRGTARVERCDIVRWARQTRGECLARVIAVDLIIAAEWGMSATDGVLLASGRSDGTLCLHSARPNGQQEEVSNMARWPHKPWRIDCLAVVRLPPNTYPRCVAFGRYPNVLLVGDSSGHITLFRTTRARDAESRISLVPDTQVAQQHAFTVNALAVETVTDVHRQPAALICSGGDDQRVRVALVSLPGHRVLWRSEWPPWHASAVLGVHWQQCAAETADAPEWTLRGRLFSLAADQRLVTHTLTLYNSDSATDGASYHANLVREALHTTSIGDPSSLCVREAGRLVVIAGDGFEVLRVEVDPATDSHSTP</sequence>
<evidence type="ECO:0000313" key="7">
    <source>
        <dbReference type="EMBL" id="KAK4536201.1"/>
    </source>
</evidence>
<dbReference type="Pfam" id="PF00400">
    <property type="entry name" value="WD40"/>
    <property type="match status" value="1"/>
</dbReference>
<name>A0AAV9IVW9_CYACA</name>